<dbReference type="AlphaFoldDB" id="A0A3B1CYR9"/>
<evidence type="ECO:0000259" key="1">
    <source>
        <dbReference type="Pfam" id="PF00085"/>
    </source>
</evidence>
<gene>
    <name evidence="2" type="ORF">MNBD_PLANCTO02-995</name>
</gene>
<feature type="domain" description="Thioredoxin" evidence="1">
    <location>
        <begin position="2"/>
        <end position="59"/>
    </location>
</feature>
<protein>
    <recommendedName>
        <fullName evidence="1">Thioredoxin domain-containing protein</fullName>
    </recommendedName>
</protein>
<dbReference type="EMBL" id="UOGL01000010">
    <property type="protein sequence ID" value="VAX35806.1"/>
    <property type="molecule type" value="Genomic_DNA"/>
</dbReference>
<dbReference type="Gene3D" id="3.40.30.10">
    <property type="entry name" value="Glutaredoxin"/>
    <property type="match status" value="1"/>
</dbReference>
<dbReference type="SUPFAM" id="SSF52833">
    <property type="entry name" value="Thioredoxin-like"/>
    <property type="match status" value="1"/>
</dbReference>
<dbReference type="InterPro" id="IPR036249">
    <property type="entry name" value="Thioredoxin-like_sf"/>
</dbReference>
<evidence type="ECO:0000313" key="2">
    <source>
        <dbReference type="EMBL" id="VAX35806.1"/>
    </source>
</evidence>
<organism evidence="2">
    <name type="scientific">hydrothermal vent metagenome</name>
    <dbReference type="NCBI Taxonomy" id="652676"/>
    <lineage>
        <taxon>unclassified sequences</taxon>
        <taxon>metagenomes</taxon>
        <taxon>ecological metagenomes</taxon>
    </lineage>
</organism>
<reference evidence="2" key="1">
    <citation type="submission" date="2018-06" db="EMBL/GenBank/DDBJ databases">
        <authorList>
            <person name="Zhirakovskaya E."/>
        </authorList>
    </citation>
    <scope>NUCLEOTIDE SEQUENCE</scope>
</reference>
<sequence>MATEYKGRVIVGNIDVDEETELIEKHQVFKIPVTLLFNNGDFVIRMNGPQKKKTITDKLDGLLDSNK</sequence>
<name>A0A3B1CYR9_9ZZZZ</name>
<dbReference type="Pfam" id="PF00085">
    <property type="entry name" value="Thioredoxin"/>
    <property type="match status" value="1"/>
</dbReference>
<dbReference type="CDD" id="cd02947">
    <property type="entry name" value="TRX_family"/>
    <property type="match status" value="1"/>
</dbReference>
<proteinExistence type="predicted"/>
<accession>A0A3B1CYR9</accession>
<dbReference type="InterPro" id="IPR013766">
    <property type="entry name" value="Thioredoxin_domain"/>
</dbReference>